<dbReference type="PANTHER" id="PTHR48083:SF2">
    <property type="entry name" value="MEDIUM-CHAIN SPECIFIC ACYL-COA DEHYDROGENASE, MITOCHONDRIAL"/>
    <property type="match status" value="1"/>
</dbReference>
<accession>L7KJ42</accession>
<name>L7KJ42_9ACTN</name>
<organism evidence="2 3">
    <name type="scientific">Gordonia aichiensis NBRC 108223</name>
    <dbReference type="NCBI Taxonomy" id="1220583"/>
    <lineage>
        <taxon>Bacteria</taxon>
        <taxon>Bacillati</taxon>
        <taxon>Actinomycetota</taxon>
        <taxon>Actinomycetes</taxon>
        <taxon>Mycobacteriales</taxon>
        <taxon>Gordoniaceae</taxon>
        <taxon>Gordonia</taxon>
    </lineage>
</organism>
<dbReference type="STRING" id="1220583.GOACH_05_03670"/>
<dbReference type="Gene3D" id="2.40.110.10">
    <property type="entry name" value="Butyryl-CoA Dehydrogenase, subunit A, domain 2"/>
    <property type="match status" value="1"/>
</dbReference>
<evidence type="ECO:0000256" key="1">
    <source>
        <dbReference type="ARBA" id="ARBA00023002"/>
    </source>
</evidence>
<dbReference type="Proteomes" id="UP000010988">
    <property type="component" value="Unassembled WGS sequence"/>
</dbReference>
<evidence type="ECO:0000313" key="3">
    <source>
        <dbReference type="Proteomes" id="UP000010988"/>
    </source>
</evidence>
<keyword evidence="3" id="KW-1185">Reference proteome</keyword>
<evidence type="ECO:0008006" key="4">
    <source>
        <dbReference type="Google" id="ProtNLM"/>
    </source>
</evidence>
<keyword evidence="1" id="KW-0560">Oxidoreductase</keyword>
<dbReference type="AlphaFoldDB" id="L7KJ42"/>
<dbReference type="eggNOG" id="COG1960">
    <property type="taxonomic scope" value="Bacteria"/>
</dbReference>
<sequence length="324" mass="34628">MTDNAAARARHIVESLRLPYPGEGATGRRWQVLRDLCHDDIAVGRLVEAHVDADAILHELTGHGVEPGELWGVWAAEPPRTRVEAQPGSDGRWRLTGTKPWCSGVLSCDHALITADVCDGHHTLERRMFAIALDEPGVRREFTGWTNAGMDRTETGTVVLDDVAARPVGEPGAYLDRAGFWHGGIGVAACWLGGAQKVADVLYAKAASQSDLPEIVAMHLGAVEAEIATALALLEVAGRDVDTAPSDIEAARRRALGVRWSVEKCASAVIDRVNRALGPGPLVHDADHAQAVADLQVYVRQSHADTDLVTLGGLVAERTRAATP</sequence>
<dbReference type="InterPro" id="IPR050741">
    <property type="entry name" value="Acyl-CoA_dehydrogenase"/>
</dbReference>
<comment type="caution">
    <text evidence="2">The sequence shown here is derived from an EMBL/GenBank/DDBJ whole genome shotgun (WGS) entry which is preliminary data.</text>
</comment>
<dbReference type="PANTHER" id="PTHR48083">
    <property type="entry name" value="MEDIUM-CHAIN SPECIFIC ACYL-COA DEHYDROGENASE, MITOCHONDRIAL-RELATED"/>
    <property type="match status" value="1"/>
</dbReference>
<dbReference type="GO" id="GO:0033539">
    <property type="term" value="P:fatty acid beta-oxidation using acyl-CoA dehydrogenase"/>
    <property type="evidence" value="ECO:0007669"/>
    <property type="project" value="TreeGrafter"/>
</dbReference>
<dbReference type="InterPro" id="IPR009100">
    <property type="entry name" value="AcylCoA_DH/oxidase_NM_dom_sf"/>
</dbReference>
<dbReference type="SUPFAM" id="SSF56645">
    <property type="entry name" value="Acyl-CoA dehydrogenase NM domain-like"/>
    <property type="match status" value="1"/>
</dbReference>
<dbReference type="RefSeq" id="WP_005173769.1">
    <property type="nucleotide sequence ID" value="NZ_BANR01000005.1"/>
</dbReference>
<proteinExistence type="predicted"/>
<reference evidence="2 3" key="1">
    <citation type="submission" date="2012-12" db="EMBL/GenBank/DDBJ databases">
        <title>Whole genome shotgun sequence of Gordonia aichiensis NBRC 108223.</title>
        <authorList>
            <person name="Isaki-Nakamura S."/>
            <person name="Hosoyama A."/>
            <person name="Tsuchikane K."/>
            <person name="Ando Y."/>
            <person name="Baba S."/>
            <person name="Ohji S."/>
            <person name="Hamada M."/>
            <person name="Tamura T."/>
            <person name="Yamazoe A."/>
            <person name="Yamazaki S."/>
            <person name="Fujita N."/>
        </authorList>
    </citation>
    <scope>NUCLEOTIDE SEQUENCE [LARGE SCALE GENOMIC DNA]</scope>
    <source>
        <strain evidence="2 3">NBRC 108223</strain>
    </source>
</reference>
<dbReference type="OrthoDB" id="107064at2"/>
<protein>
    <recommendedName>
        <fullName evidence="4">Acyl-CoA dehydrogenase</fullName>
    </recommendedName>
</protein>
<dbReference type="InterPro" id="IPR046373">
    <property type="entry name" value="Acyl-CoA_Oxase/DH_mid-dom_sf"/>
</dbReference>
<dbReference type="GO" id="GO:0005737">
    <property type="term" value="C:cytoplasm"/>
    <property type="evidence" value="ECO:0007669"/>
    <property type="project" value="TreeGrafter"/>
</dbReference>
<evidence type="ECO:0000313" key="2">
    <source>
        <dbReference type="EMBL" id="GAC48496.1"/>
    </source>
</evidence>
<dbReference type="EMBL" id="BANR01000005">
    <property type="protein sequence ID" value="GAC48496.1"/>
    <property type="molecule type" value="Genomic_DNA"/>
</dbReference>
<dbReference type="GO" id="GO:0003995">
    <property type="term" value="F:acyl-CoA dehydrogenase activity"/>
    <property type="evidence" value="ECO:0007669"/>
    <property type="project" value="TreeGrafter"/>
</dbReference>
<gene>
    <name evidence="2" type="ORF">GOACH_05_03670</name>
</gene>